<gene>
    <name evidence="1" type="ORF">GGQ57_000592</name>
</gene>
<dbReference type="Proteomes" id="UP000533637">
    <property type="component" value="Unassembled WGS sequence"/>
</dbReference>
<reference evidence="1 2" key="1">
    <citation type="submission" date="2020-08" db="EMBL/GenBank/DDBJ databases">
        <title>Genomic Encyclopedia of Type Strains, Phase IV (KMG-IV): sequencing the most valuable type-strain genomes for metagenomic binning, comparative biology and taxonomic classification.</title>
        <authorList>
            <person name="Goeker M."/>
        </authorList>
    </citation>
    <scope>NUCLEOTIDE SEQUENCE [LARGE SCALE GENOMIC DNA]</scope>
    <source>
        <strain evidence="1 2">DSM 102983</strain>
    </source>
</reference>
<keyword evidence="2" id="KW-1185">Reference proteome</keyword>
<evidence type="ECO:0000313" key="1">
    <source>
        <dbReference type="EMBL" id="MBB4620718.1"/>
    </source>
</evidence>
<proteinExistence type="predicted"/>
<name>A0ABR6KGV0_9BACT</name>
<organism evidence="1 2">
    <name type="scientific">Parabacteroides faecis</name>
    <dbReference type="NCBI Taxonomy" id="1217282"/>
    <lineage>
        <taxon>Bacteria</taxon>
        <taxon>Pseudomonadati</taxon>
        <taxon>Bacteroidota</taxon>
        <taxon>Bacteroidia</taxon>
        <taxon>Bacteroidales</taxon>
        <taxon>Tannerellaceae</taxon>
        <taxon>Parabacteroides</taxon>
    </lineage>
</organism>
<accession>A0ABR6KGV0</accession>
<sequence length="49" mass="5324">MPDKLCYPCRKVVADALDSFADVVDNFADAVDNIADSVGNSFPAEEKLF</sequence>
<comment type="caution">
    <text evidence="1">The sequence shown here is derived from an EMBL/GenBank/DDBJ whole genome shotgun (WGS) entry which is preliminary data.</text>
</comment>
<evidence type="ECO:0000313" key="2">
    <source>
        <dbReference type="Proteomes" id="UP000533637"/>
    </source>
</evidence>
<protein>
    <submittedName>
        <fullName evidence="1">Mg2+ and Co2+ transporter CorA</fullName>
    </submittedName>
</protein>
<dbReference type="RefSeq" id="WP_183668836.1">
    <property type="nucleotide sequence ID" value="NZ_BMPB01000004.1"/>
</dbReference>
<dbReference type="EMBL" id="JACHOC010000001">
    <property type="protein sequence ID" value="MBB4620718.1"/>
    <property type="molecule type" value="Genomic_DNA"/>
</dbReference>